<name>A0A9P0F9U1_BRAAE</name>
<dbReference type="Proteomes" id="UP001154078">
    <property type="component" value="Chromosome 1"/>
</dbReference>
<keyword evidence="3" id="KW-0809">Transit peptide</keyword>
<evidence type="ECO:0000256" key="1">
    <source>
        <dbReference type="ARBA" id="ARBA00004173"/>
    </source>
</evidence>
<sequence length="129" mass="14934">MFQKNLCSLIKMYNATKSIQVNRCVCSTPVYNINQKWRQERGLPLNPNACGVLTDGPDYTFLDGRLTPYGVRQKQRIIKQKEIAKQIIKLTGEVDFAVDRHKHLQMEEVKRKEQILNGKLKPKGVKLLH</sequence>
<keyword evidence="6" id="KW-0687">Ribonucleoprotein</keyword>
<dbReference type="PANTHER" id="PTHR34090:SF1">
    <property type="entry name" value="LARGE RIBOSOMAL SUBUNIT PROTEIN ML52"/>
    <property type="match status" value="1"/>
</dbReference>
<dbReference type="GO" id="GO:0005762">
    <property type="term" value="C:mitochondrial large ribosomal subunit"/>
    <property type="evidence" value="ECO:0007669"/>
    <property type="project" value="InterPro"/>
</dbReference>
<dbReference type="OrthoDB" id="10249237at2759"/>
<accession>A0A9P0F9U1</accession>
<evidence type="ECO:0000256" key="5">
    <source>
        <dbReference type="ARBA" id="ARBA00023128"/>
    </source>
</evidence>
<dbReference type="GO" id="GO:0003735">
    <property type="term" value="F:structural constituent of ribosome"/>
    <property type="evidence" value="ECO:0007669"/>
    <property type="project" value="InterPro"/>
</dbReference>
<reference evidence="9" key="1">
    <citation type="submission" date="2021-12" db="EMBL/GenBank/DDBJ databases">
        <authorList>
            <person name="King R."/>
        </authorList>
    </citation>
    <scope>NUCLEOTIDE SEQUENCE</scope>
</reference>
<comment type="subcellular location">
    <subcellularLocation>
        <location evidence="1">Mitochondrion</location>
    </subcellularLocation>
</comment>
<evidence type="ECO:0000313" key="10">
    <source>
        <dbReference type="Proteomes" id="UP001154078"/>
    </source>
</evidence>
<dbReference type="EMBL" id="OV121132">
    <property type="protein sequence ID" value="CAH0547188.1"/>
    <property type="molecule type" value="Genomic_DNA"/>
</dbReference>
<gene>
    <name evidence="9" type="ORF">MELIAE_LOCUS1226</name>
</gene>
<evidence type="ECO:0000256" key="6">
    <source>
        <dbReference type="ARBA" id="ARBA00023274"/>
    </source>
</evidence>
<evidence type="ECO:0000256" key="4">
    <source>
        <dbReference type="ARBA" id="ARBA00022980"/>
    </source>
</evidence>
<dbReference type="InterPro" id="IPR034596">
    <property type="entry name" value="Ribosomal_mL52"/>
</dbReference>
<dbReference type="GO" id="GO:0032543">
    <property type="term" value="P:mitochondrial translation"/>
    <property type="evidence" value="ECO:0007669"/>
    <property type="project" value="InterPro"/>
</dbReference>
<evidence type="ECO:0000256" key="8">
    <source>
        <dbReference type="ARBA" id="ARBA00035425"/>
    </source>
</evidence>
<dbReference type="AlphaFoldDB" id="A0A9P0F9U1"/>
<keyword evidence="5" id="KW-0496">Mitochondrion</keyword>
<evidence type="ECO:0000313" key="9">
    <source>
        <dbReference type="EMBL" id="CAH0547188.1"/>
    </source>
</evidence>
<organism evidence="9 10">
    <name type="scientific">Brassicogethes aeneus</name>
    <name type="common">Rape pollen beetle</name>
    <name type="synonym">Meligethes aeneus</name>
    <dbReference type="NCBI Taxonomy" id="1431903"/>
    <lineage>
        <taxon>Eukaryota</taxon>
        <taxon>Metazoa</taxon>
        <taxon>Ecdysozoa</taxon>
        <taxon>Arthropoda</taxon>
        <taxon>Hexapoda</taxon>
        <taxon>Insecta</taxon>
        <taxon>Pterygota</taxon>
        <taxon>Neoptera</taxon>
        <taxon>Endopterygota</taxon>
        <taxon>Coleoptera</taxon>
        <taxon>Polyphaga</taxon>
        <taxon>Cucujiformia</taxon>
        <taxon>Nitidulidae</taxon>
        <taxon>Meligethinae</taxon>
        <taxon>Brassicogethes</taxon>
    </lineage>
</organism>
<evidence type="ECO:0000256" key="3">
    <source>
        <dbReference type="ARBA" id="ARBA00022946"/>
    </source>
</evidence>
<keyword evidence="4" id="KW-0689">Ribosomal protein</keyword>
<evidence type="ECO:0000256" key="7">
    <source>
        <dbReference type="ARBA" id="ARBA00035181"/>
    </source>
</evidence>
<protein>
    <recommendedName>
        <fullName evidence="7">Large ribosomal subunit protein mL52</fullName>
    </recommendedName>
    <alternativeName>
        <fullName evidence="8">39S ribosomal protein L52, mitochondrial</fullName>
    </alternativeName>
</protein>
<proteinExistence type="inferred from homology"/>
<dbReference type="PANTHER" id="PTHR34090">
    <property type="entry name" value="39S RIBOSOMAL PROTEIN L52, MITOCHONDRIAL"/>
    <property type="match status" value="1"/>
</dbReference>
<dbReference type="Pfam" id="PF18699">
    <property type="entry name" value="MRPL52"/>
    <property type="match status" value="1"/>
</dbReference>
<evidence type="ECO:0000256" key="2">
    <source>
        <dbReference type="ARBA" id="ARBA00007232"/>
    </source>
</evidence>
<keyword evidence="10" id="KW-1185">Reference proteome</keyword>
<comment type="similarity">
    <text evidence="2">Belongs to the mitochondrion-specific ribosomal protein mL52 family.</text>
</comment>